<dbReference type="GO" id="GO:0006508">
    <property type="term" value="P:proteolysis"/>
    <property type="evidence" value="ECO:0007669"/>
    <property type="project" value="UniProtKB-KW"/>
</dbReference>
<dbReference type="RefSeq" id="XP_031006189.1">
    <property type="nucleotide sequence ID" value="XM_031149176.1"/>
</dbReference>
<dbReference type="EMBL" id="QGMH01000049">
    <property type="protein sequence ID" value="TVY27401.1"/>
    <property type="molecule type" value="Genomic_DNA"/>
</dbReference>
<dbReference type="CDD" id="cd01301">
    <property type="entry name" value="rDP_like"/>
    <property type="match status" value="1"/>
</dbReference>
<keyword evidence="4" id="KW-1185">Reference proteome</keyword>
<dbReference type="GO" id="GO:0070573">
    <property type="term" value="F:metallodipeptidase activity"/>
    <property type="evidence" value="ECO:0007669"/>
    <property type="project" value="InterPro"/>
</dbReference>
<name>A0A8H8U1U4_9HELO</name>
<keyword evidence="2" id="KW-0482">Metalloprotease</keyword>
<dbReference type="EC" id="3.4.13.19" evidence="2"/>
<proteinExistence type="inferred from homology"/>
<keyword evidence="2" id="KW-0645">Protease</keyword>
<dbReference type="Gene3D" id="3.20.20.140">
    <property type="entry name" value="Metal-dependent hydrolases"/>
    <property type="match status" value="1"/>
</dbReference>
<dbReference type="SUPFAM" id="SSF51556">
    <property type="entry name" value="Metallo-dependent hydrolases"/>
    <property type="match status" value="1"/>
</dbReference>
<comment type="caution">
    <text evidence="3">The sequence shown here is derived from an EMBL/GenBank/DDBJ whole genome shotgun (WGS) entry which is preliminary data.</text>
</comment>
<comment type="catalytic activity">
    <reaction evidence="2">
        <text>an L-aminoacyl-L-amino acid + H2O = 2 an L-alpha-amino acid</text>
        <dbReference type="Rhea" id="RHEA:48940"/>
        <dbReference type="ChEBI" id="CHEBI:15377"/>
        <dbReference type="ChEBI" id="CHEBI:59869"/>
        <dbReference type="ChEBI" id="CHEBI:77460"/>
        <dbReference type="EC" id="3.4.13.19"/>
    </reaction>
</comment>
<evidence type="ECO:0000256" key="1">
    <source>
        <dbReference type="ARBA" id="ARBA00022997"/>
    </source>
</evidence>
<sequence>MLCVGFVHFLWHPLLPISEWIHDDLFELSPLIDGHNDFPIWIRAFYQNHIYQENFTRDPELYGQVDFPRLRQGRLRGQFWSEADNYSDDVYREIVHDTLQQIDLVHRLIREYPAYLQGAYTASDIRGTFKSGKRIASLLGIEGLHQIGGSASILRMYYSLGVRYATLTHTCHNAYADSEEPAMALHDGLSKAGRFMIKEMNRLGMIVDLSHTSFATQRDALAVSAAPVMFSHSNAYGRCNHTRNVPDDVLREVKKNDGIVMVTFYPSFLEDEAVSASIESVVDHIQYIGTAIGYRHVGIGSDFDGMEAGPRGLEDVTRYPNLVEELQNLGVQRDDILGVMGLNIIRVLESVEEVASSMRYIRTLEDDVKPFF</sequence>
<evidence type="ECO:0000313" key="3">
    <source>
        <dbReference type="EMBL" id="TVY27401.1"/>
    </source>
</evidence>
<dbReference type="AlphaFoldDB" id="A0A8H8U1U4"/>
<dbReference type="Proteomes" id="UP000431533">
    <property type="component" value="Unassembled WGS sequence"/>
</dbReference>
<dbReference type="PANTHER" id="PTHR10443:SF12">
    <property type="entry name" value="DIPEPTIDASE"/>
    <property type="match status" value="1"/>
</dbReference>
<dbReference type="PANTHER" id="PTHR10443">
    <property type="entry name" value="MICROSOMAL DIPEPTIDASE"/>
    <property type="match status" value="1"/>
</dbReference>
<dbReference type="GeneID" id="41984412"/>
<comment type="cofactor">
    <cofactor evidence="2">
        <name>Zn(2+)</name>
        <dbReference type="ChEBI" id="CHEBI:29105"/>
    </cofactor>
</comment>
<evidence type="ECO:0000313" key="4">
    <source>
        <dbReference type="Proteomes" id="UP000431533"/>
    </source>
</evidence>
<accession>A0A8H8U1U4</accession>
<dbReference type="InterPro" id="IPR008257">
    <property type="entry name" value="Pept_M19"/>
</dbReference>
<protein>
    <recommendedName>
        <fullName evidence="2">Dipeptidase</fullName>
        <ecNumber evidence="2">3.4.13.19</ecNumber>
    </recommendedName>
</protein>
<dbReference type="OrthoDB" id="445695at2759"/>
<gene>
    <name evidence="3" type="primary">aclJ</name>
    <name evidence="3" type="ORF">LHYA1_G004214</name>
</gene>
<keyword evidence="2" id="KW-0378">Hydrolase</keyword>
<keyword evidence="2" id="KW-0479">Metal-binding</keyword>
<dbReference type="GO" id="GO:0046872">
    <property type="term" value="F:metal ion binding"/>
    <property type="evidence" value="ECO:0007669"/>
    <property type="project" value="UniProtKB-UniRule"/>
</dbReference>
<dbReference type="InterPro" id="IPR032466">
    <property type="entry name" value="Metal_Hydrolase"/>
</dbReference>
<keyword evidence="1 2" id="KW-0224">Dipeptidase</keyword>
<dbReference type="PROSITE" id="PS51365">
    <property type="entry name" value="RENAL_DIPEPTIDASE_2"/>
    <property type="match status" value="1"/>
</dbReference>
<reference evidence="3 4" key="1">
    <citation type="submission" date="2018-05" db="EMBL/GenBank/DDBJ databases">
        <title>Genome sequencing and assembly of the regulated plant pathogen Lachnellula willkommii and related sister species for the development of diagnostic species identification markers.</title>
        <authorList>
            <person name="Giroux E."/>
            <person name="Bilodeau G."/>
        </authorList>
    </citation>
    <scope>NUCLEOTIDE SEQUENCE [LARGE SCALE GENOMIC DNA]</scope>
    <source>
        <strain evidence="3 4">CBS 185.66</strain>
    </source>
</reference>
<comment type="similarity">
    <text evidence="2">Belongs to the metallo-dependent hydrolases superfamily. Peptidase M19 family.</text>
</comment>
<evidence type="ECO:0000256" key="2">
    <source>
        <dbReference type="RuleBase" id="RU341113"/>
    </source>
</evidence>
<keyword evidence="2" id="KW-0862">Zinc</keyword>
<dbReference type="Pfam" id="PF01244">
    <property type="entry name" value="Peptidase_M19"/>
    <property type="match status" value="1"/>
</dbReference>
<organism evidence="3 4">
    <name type="scientific">Lachnellula hyalina</name>
    <dbReference type="NCBI Taxonomy" id="1316788"/>
    <lineage>
        <taxon>Eukaryota</taxon>
        <taxon>Fungi</taxon>
        <taxon>Dikarya</taxon>
        <taxon>Ascomycota</taxon>
        <taxon>Pezizomycotina</taxon>
        <taxon>Leotiomycetes</taxon>
        <taxon>Helotiales</taxon>
        <taxon>Lachnaceae</taxon>
        <taxon>Lachnellula</taxon>
    </lineage>
</organism>